<comment type="caution">
    <text evidence="1">The sequence shown here is derived from an EMBL/GenBank/DDBJ whole genome shotgun (WGS) entry which is preliminary data.</text>
</comment>
<dbReference type="AlphaFoldDB" id="A0A519BAI8"/>
<dbReference type="Proteomes" id="UP000320813">
    <property type="component" value="Unassembled WGS sequence"/>
</dbReference>
<sequence>MEEKEEKPQIVFLLGAGASKEAGVPDTVEFVEDFKKHIENGNNSNDIQTVNKIIEILEKWKKAETSNSEQKIDVELLLESLTKLNKKKDEPLLRFYKNIEQNFILRDYAEKKPLIDELRDFIKKEAIISDSRKIEYLEPLLDFIERNK</sequence>
<protein>
    <submittedName>
        <fullName evidence="1">Uncharacterized protein</fullName>
    </submittedName>
</protein>
<dbReference type="EMBL" id="SGBD01000003">
    <property type="protein sequence ID" value="RZD14218.1"/>
    <property type="molecule type" value="Genomic_DNA"/>
</dbReference>
<accession>A0A519BAI8</accession>
<name>A0A519BAI8_9DELT</name>
<gene>
    <name evidence="1" type="ORF">EVJ47_06000</name>
</gene>
<proteinExistence type="predicted"/>
<reference evidence="1 2" key="1">
    <citation type="submission" date="2019-01" db="EMBL/GenBank/DDBJ databases">
        <title>Insights into ecological role of a new deltaproteobacterial order Candidatus Sinidesulfobacterales (Sva0485) by metagenomics and metatranscriptomics.</title>
        <authorList>
            <person name="Tan S."/>
            <person name="Liu J."/>
            <person name="Fang Y."/>
            <person name="Hedlund B.P."/>
            <person name="Lian Z.H."/>
            <person name="Huang L.Y."/>
            <person name="Li J.T."/>
            <person name="Huang L.N."/>
            <person name="Li W.J."/>
            <person name="Jiang H.C."/>
            <person name="Dong H.L."/>
            <person name="Shu W.S."/>
        </authorList>
    </citation>
    <scope>NUCLEOTIDE SEQUENCE [LARGE SCALE GENOMIC DNA]</scope>
    <source>
        <strain evidence="1">AP3</strain>
    </source>
</reference>
<evidence type="ECO:0000313" key="1">
    <source>
        <dbReference type="EMBL" id="RZD14218.1"/>
    </source>
</evidence>
<evidence type="ECO:0000313" key="2">
    <source>
        <dbReference type="Proteomes" id="UP000320813"/>
    </source>
</evidence>
<organism evidence="1 2">
    <name type="scientific">Candidatus Acidulodesulfobacterium ferriphilum</name>
    <dbReference type="NCBI Taxonomy" id="2597223"/>
    <lineage>
        <taxon>Bacteria</taxon>
        <taxon>Deltaproteobacteria</taxon>
        <taxon>Candidatus Acidulodesulfobacterales</taxon>
        <taxon>Candidatus Acidulodesulfobacterium</taxon>
    </lineage>
</organism>